<dbReference type="GO" id="GO:0055085">
    <property type="term" value="P:transmembrane transport"/>
    <property type="evidence" value="ECO:0007669"/>
    <property type="project" value="InterPro"/>
</dbReference>
<reference evidence="8" key="1">
    <citation type="submission" date="2017-04" db="EMBL/GenBank/DDBJ databases">
        <authorList>
            <person name="Varghese N."/>
            <person name="Submissions S."/>
        </authorList>
    </citation>
    <scope>NUCLEOTIDE SEQUENCE [LARGE SCALE GENOMIC DNA]</scope>
    <source>
        <strain evidence="8">B4P</strain>
    </source>
</reference>
<sequence>MKLLERYILRRIFQMFLVTLLPVLTIIWTIQVLGRINLVTDTGQSMGSFATLATYILPTIIPVVVPFALVIGITQTLTAMNNDSELPVIDAAGATRSIIYRPVLMLGIALSLFSFLVTNFVEPPSRVAARQMVAAAYADLLSSVIEEKTFRSIENGLYVQISERHSGRILKGLFVVDYRDPNFDLIYYAREGSIDESGTSLTMRDGEVHRKAADGRISIIKFVSYAFDLSAMAKSEGGLPQYSTDRSLAFLLNPDPNDPVYQKSPHAYRAELHRRLSDWLYPMAFALISLVIAGNTRSHRQLRVHPMVYALFLAFIIRWLGFSATNLVERNPLYAPLPYAVPIVSSLIALYLLATNRHFSTPAFLTRGISRLTSSVQRRLDPKPSSGGGGA</sequence>
<dbReference type="EMBL" id="FXAF01000006">
    <property type="protein sequence ID" value="SMF50537.1"/>
    <property type="molecule type" value="Genomic_DNA"/>
</dbReference>
<feature type="transmembrane region" description="Helical" evidence="6">
    <location>
        <begin position="279"/>
        <end position="296"/>
    </location>
</feature>
<keyword evidence="2" id="KW-1003">Cell membrane</keyword>
<evidence type="ECO:0000256" key="2">
    <source>
        <dbReference type="ARBA" id="ARBA00022475"/>
    </source>
</evidence>
<comment type="subcellular location">
    <subcellularLocation>
        <location evidence="1">Cell membrane</location>
        <topology evidence="1">Multi-pass membrane protein</topology>
    </subcellularLocation>
</comment>
<feature type="transmembrane region" description="Helical" evidence="6">
    <location>
        <begin position="98"/>
        <end position="121"/>
    </location>
</feature>
<dbReference type="InterPro" id="IPR005495">
    <property type="entry name" value="LptG/LptF_permease"/>
</dbReference>
<dbReference type="GO" id="GO:0043190">
    <property type="term" value="C:ATP-binding cassette (ABC) transporter complex"/>
    <property type="evidence" value="ECO:0007669"/>
    <property type="project" value="InterPro"/>
</dbReference>
<protein>
    <submittedName>
        <fullName evidence="7">Lipopolysaccharide export system permease protein</fullName>
    </submittedName>
</protein>
<organism evidence="7 8">
    <name type="scientific">Xaviernesmea oryzae</name>
    <dbReference type="NCBI Taxonomy" id="464029"/>
    <lineage>
        <taxon>Bacteria</taxon>
        <taxon>Pseudomonadati</taxon>
        <taxon>Pseudomonadota</taxon>
        <taxon>Alphaproteobacteria</taxon>
        <taxon>Hyphomicrobiales</taxon>
        <taxon>Rhizobiaceae</taxon>
        <taxon>Rhizobium/Agrobacterium group</taxon>
        <taxon>Xaviernesmea</taxon>
    </lineage>
</organism>
<evidence type="ECO:0000313" key="8">
    <source>
        <dbReference type="Proteomes" id="UP000192903"/>
    </source>
</evidence>
<dbReference type="InterPro" id="IPR030922">
    <property type="entry name" value="LptF"/>
</dbReference>
<dbReference type="AlphaFoldDB" id="A0A1X7FE86"/>
<accession>A0A1X7FE86</accession>
<keyword evidence="3 6" id="KW-0812">Transmembrane</keyword>
<name>A0A1X7FE86_9HYPH</name>
<evidence type="ECO:0000256" key="3">
    <source>
        <dbReference type="ARBA" id="ARBA00022692"/>
    </source>
</evidence>
<evidence type="ECO:0000256" key="1">
    <source>
        <dbReference type="ARBA" id="ARBA00004651"/>
    </source>
</evidence>
<dbReference type="PANTHER" id="PTHR33529:SF6">
    <property type="entry name" value="YJGP_YJGQ FAMILY PERMEASE"/>
    <property type="match status" value="1"/>
</dbReference>
<dbReference type="GO" id="GO:0015920">
    <property type="term" value="P:lipopolysaccharide transport"/>
    <property type="evidence" value="ECO:0007669"/>
    <property type="project" value="TreeGrafter"/>
</dbReference>
<feature type="transmembrane region" description="Helical" evidence="6">
    <location>
        <begin position="308"/>
        <end position="328"/>
    </location>
</feature>
<dbReference type="NCBIfam" id="TIGR04407">
    <property type="entry name" value="LptF_YjgP"/>
    <property type="match status" value="1"/>
</dbReference>
<feature type="transmembrane region" description="Helical" evidence="6">
    <location>
        <begin position="53"/>
        <end position="77"/>
    </location>
</feature>
<keyword evidence="5 6" id="KW-0472">Membrane</keyword>
<feature type="transmembrane region" description="Helical" evidence="6">
    <location>
        <begin position="334"/>
        <end position="354"/>
    </location>
</feature>
<gene>
    <name evidence="7" type="ORF">SAMN02982989_2786</name>
</gene>
<evidence type="ECO:0000256" key="6">
    <source>
        <dbReference type="SAM" id="Phobius"/>
    </source>
</evidence>
<proteinExistence type="predicted"/>
<evidence type="ECO:0000256" key="4">
    <source>
        <dbReference type="ARBA" id="ARBA00022989"/>
    </source>
</evidence>
<evidence type="ECO:0000313" key="7">
    <source>
        <dbReference type="EMBL" id="SMF50537.1"/>
    </source>
</evidence>
<dbReference type="PANTHER" id="PTHR33529">
    <property type="entry name" value="SLR0882 PROTEIN-RELATED"/>
    <property type="match status" value="1"/>
</dbReference>
<keyword evidence="8" id="KW-1185">Reference proteome</keyword>
<keyword evidence="4 6" id="KW-1133">Transmembrane helix</keyword>
<dbReference type="STRING" id="464029.SAMN02982989_2786"/>
<evidence type="ECO:0000256" key="5">
    <source>
        <dbReference type="ARBA" id="ARBA00023136"/>
    </source>
</evidence>
<dbReference type="Pfam" id="PF03739">
    <property type="entry name" value="LptF_LptG"/>
    <property type="match status" value="1"/>
</dbReference>
<feature type="transmembrane region" description="Helical" evidence="6">
    <location>
        <begin position="12"/>
        <end position="33"/>
    </location>
</feature>
<dbReference type="RefSeq" id="WP_085422919.1">
    <property type="nucleotide sequence ID" value="NZ_FXAF01000006.1"/>
</dbReference>
<dbReference type="OrthoDB" id="8477889at2"/>
<dbReference type="Proteomes" id="UP000192903">
    <property type="component" value="Unassembled WGS sequence"/>
</dbReference>